<organism evidence="5">
    <name type="scientific">Pyricularia oryzae (strain Y34)</name>
    <name type="common">Rice blast fungus</name>
    <name type="synonym">Magnaporthe oryzae</name>
    <dbReference type="NCBI Taxonomy" id="1143189"/>
    <lineage>
        <taxon>Eukaryota</taxon>
        <taxon>Fungi</taxon>
        <taxon>Dikarya</taxon>
        <taxon>Ascomycota</taxon>
        <taxon>Pezizomycotina</taxon>
        <taxon>Sordariomycetes</taxon>
        <taxon>Sordariomycetidae</taxon>
        <taxon>Magnaporthales</taxon>
        <taxon>Pyriculariaceae</taxon>
        <taxon>Pyricularia</taxon>
    </lineage>
</organism>
<evidence type="ECO:0008006" key="6">
    <source>
        <dbReference type="Google" id="ProtNLM"/>
    </source>
</evidence>
<sequence length="920" mass="103347">MTENSLPGKEGEQEQIPEKQAQSSMDPSRLSSSSSQRQSSSQSNNPYDGHESSFEPQQQQQQQQQQHPLPPPPPPPKNHYRSSAATSTNLDFKNVALRHQSYASQRSQHSRLMTPPHHQQNTHPPSFASSTAMPTPMFGDFVLHGHDNFGAAAEEEDEDHALDREKEEAAENPVTEPEPELPPPVKQHQRRKMVFYALRYFLIVAVVAVLLVVPVIVKQNDAEIDLTDSDAVRRLKKDQVVFWTFIWLSISWLGFVLFDLIGLALPYLFRFVASEKTGSRYVNPAHQKYWRFLRVVRRPICLFFGIALMYSAYAGLITYNEDLGINVNKKDASGDFLEIGWTFVVNDILEQITIWAGFYAVGKILILYISIHYHYRGNSTKIMRSKEMMNALITLYEASLAVHPARPNDHNNPFAAEDAIIQSATGREYSSGRKTARSYLARMGIDTYGMATFFGNFLSDDPRSHWLRPASAYATIERCLANPRTAAALARRVWVSLAVQGSDVLAAEDVVEVLGFYRREEAARAFRTVGPMADNVRLDEFAMAVVEAGKVRHDVYRAMCAADHVLNVLDWMIVGTIATVMTLFIMLLYVPSIKEIQQQASVFAVGLSFAAGRVVHHFLIGVVYVFFDHPFDEGDRVEVYNLSSTNKTACVVKRISLLYTVFRRVDNGADMQIQNQQLVMKRIENISRSGNNRQILQLCVDFKTSFTDIVFLRKELEAFVRADENCRDYMPEIGCSLIGVHELNKLELKCSVTHRSNWGNEKLRSARSNKFYCAVLAAVRKIPLNRPGGPLYMGEAGRPVYTAQLTEEEAHRLVQSGHAALASARADCHPEAGRDDDEDPYDAKGADAESLLKDRERRAKEKAERATAAEAERVALATLQRVPTPEKEKVLGVSSAVQVNDYIGRSATGMRIKPGSAGYY</sequence>
<feature type="domain" description="Mechanosensitive ion channel MscS" evidence="3">
    <location>
        <begin position="619"/>
        <end position="688"/>
    </location>
</feature>
<dbReference type="InterPro" id="IPR006685">
    <property type="entry name" value="MscS_channel_2nd"/>
</dbReference>
<feature type="compositionally biased region" description="Basic and acidic residues" evidence="1">
    <location>
        <begin position="841"/>
        <end position="869"/>
    </location>
</feature>
<evidence type="ECO:0000259" key="3">
    <source>
        <dbReference type="Pfam" id="PF00924"/>
    </source>
</evidence>
<dbReference type="Pfam" id="PF25886">
    <property type="entry name" value="Msy1"/>
    <property type="match status" value="1"/>
</dbReference>
<keyword evidence="2" id="KW-0812">Transmembrane</keyword>
<feature type="transmembrane region" description="Helical" evidence="2">
    <location>
        <begin position="196"/>
        <end position="217"/>
    </location>
</feature>
<feature type="transmembrane region" description="Helical" evidence="2">
    <location>
        <begin position="352"/>
        <end position="375"/>
    </location>
</feature>
<name>A0AA97NS40_PYRO3</name>
<feature type="transmembrane region" description="Helical" evidence="2">
    <location>
        <begin position="300"/>
        <end position="319"/>
    </location>
</feature>
<evidence type="ECO:0000256" key="1">
    <source>
        <dbReference type="SAM" id="MobiDB-lite"/>
    </source>
</evidence>
<dbReference type="InterPro" id="IPR058650">
    <property type="entry name" value="Msy1/2-like"/>
</dbReference>
<dbReference type="GO" id="GO:0016020">
    <property type="term" value="C:membrane"/>
    <property type="evidence" value="ECO:0007669"/>
    <property type="project" value="InterPro"/>
</dbReference>
<accession>A0AA97NS40</accession>
<dbReference type="GO" id="GO:0006874">
    <property type="term" value="P:intracellular calcium ion homeostasis"/>
    <property type="evidence" value="ECO:0007669"/>
    <property type="project" value="TreeGrafter"/>
</dbReference>
<dbReference type="Pfam" id="PF00924">
    <property type="entry name" value="MS_channel_2nd"/>
    <property type="match status" value="1"/>
</dbReference>
<gene>
    <name evidence="5" type="ORF">OOU_Y34scaffold00719g40</name>
</gene>
<dbReference type="GO" id="GO:0005262">
    <property type="term" value="F:calcium channel activity"/>
    <property type="evidence" value="ECO:0007669"/>
    <property type="project" value="TreeGrafter"/>
</dbReference>
<feature type="region of interest" description="Disordered" evidence="1">
    <location>
        <begin position="154"/>
        <end position="185"/>
    </location>
</feature>
<feature type="transmembrane region" description="Helical" evidence="2">
    <location>
        <begin position="439"/>
        <end position="458"/>
    </location>
</feature>
<feature type="compositionally biased region" description="Polar residues" evidence="1">
    <location>
        <begin position="101"/>
        <end position="111"/>
    </location>
</feature>
<feature type="region of interest" description="Disordered" evidence="1">
    <location>
        <begin position="824"/>
        <end position="869"/>
    </location>
</feature>
<keyword evidence="2" id="KW-0472">Membrane</keyword>
<reference evidence="5" key="1">
    <citation type="journal article" date="2012" name="PLoS Genet.">
        <title>Comparative analysis of the genomes of two field isolates of the rice blast fungus Magnaporthe oryzae.</title>
        <authorList>
            <person name="Xue M."/>
            <person name="Yang J."/>
            <person name="Li Z."/>
            <person name="Hu S."/>
            <person name="Yao N."/>
            <person name="Dean R.A."/>
            <person name="Zhao W."/>
            <person name="Shen M."/>
            <person name="Zhang H."/>
            <person name="Li C."/>
            <person name="Liu L."/>
            <person name="Cao L."/>
            <person name="Xu X."/>
            <person name="Xing Y."/>
            <person name="Hsiang T."/>
            <person name="Zhang Z."/>
            <person name="Xu J.R."/>
            <person name="Peng Y.L."/>
        </authorList>
    </citation>
    <scope>NUCLEOTIDE SEQUENCE</scope>
    <source>
        <strain evidence="5">Y34</strain>
    </source>
</reference>
<feature type="compositionally biased region" description="Low complexity" evidence="1">
    <location>
        <begin position="22"/>
        <end position="43"/>
    </location>
</feature>
<dbReference type="AlphaFoldDB" id="A0AA97NS40"/>
<dbReference type="Proteomes" id="UP000011086">
    <property type="component" value="Unassembled WGS sequence"/>
</dbReference>
<feature type="compositionally biased region" description="Low complexity" evidence="1">
    <location>
        <begin position="114"/>
        <end position="125"/>
    </location>
</feature>
<evidence type="ECO:0000259" key="4">
    <source>
        <dbReference type="Pfam" id="PF25886"/>
    </source>
</evidence>
<feature type="transmembrane region" description="Helical" evidence="2">
    <location>
        <begin position="602"/>
        <end position="627"/>
    </location>
</feature>
<protein>
    <recommendedName>
        <fullName evidence="6">Mechanosensitive ion channel protein</fullName>
    </recommendedName>
</protein>
<dbReference type="PANTHER" id="PTHR31323:SF14">
    <property type="entry name" value="MECHANOSENSITIVE ION CHANNEL PROTEIN MSY2"/>
    <property type="match status" value="1"/>
</dbReference>
<evidence type="ECO:0000313" key="5">
    <source>
        <dbReference type="EMBL" id="ELQ35276.1"/>
    </source>
</evidence>
<feature type="transmembrane region" description="Helical" evidence="2">
    <location>
        <begin position="571"/>
        <end position="590"/>
    </location>
</feature>
<keyword evidence="2" id="KW-1133">Transmembrane helix</keyword>
<feature type="region of interest" description="Disordered" evidence="1">
    <location>
        <begin position="1"/>
        <end position="88"/>
    </location>
</feature>
<feature type="compositionally biased region" description="Low complexity" evidence="1">
    <location>
        <begin position="56"/>
        <end position="67"/>
    </location>
</feature>
<dbReference type="EMBL" id="JH793878">
    <property type="protein sequence ID" value="ELQ35276.1"/>
    <property type="molecule type" value="Genomic_DNA"/>
</dbReference>
<feature type="transmembrane region" description="Helical" evidence="2">
    <location>
        <begin position="240"/>
        <end position="269"/>
    </location>
</feature>
<feature type="region of interest" description="Disordered" evidence="1">
    <location>
        <begin position="101"/>
        <end position="134"/>
    </location>
</feature>
<proteinExistence type="predicted"/>
<evidence type="ECO:0000256" key="2">
    <source>
        <dbReference type="SAM" id="Phobius"/>
    </source>
</evidence>
<dbReference type="PANTHER" id="PTHR31323">
    <property type="entry name" value="MECHANOSENSITIVE ION CHANNEL PROTEIN MSY2"/>
    <property type="match status" value="1"/>
</dbReference>
<feature type="domain" description="Mechanosensitive ion channel protein Msy1/2-like transmembrane" evidence="4">
    <location>
        <begin position="197"/>
        <end position="373"/>
    </location>
</feature>
<feature type="compositionally biased region" description="Pro residues" evidence="1">
    <location>
        <begin position="68"/>
        <end position="77"/>
    </location>
</feature>